<proteinExistence type="predicted"/>
<keyword evidence="2" id="KW-1185">Reference proteome</keyword>
<dbReference type="Proteomes" id="UP001596302">
    <property type="component" value="Unassembled WGS sequence"/>
</dbReference>
<sequence>MTADGEQTTSHVRYEPSLGRAARVGSWDELTKGTFRTARDLLAAGDREGAAQLLEVSVLEATELRDVYDRWPANSAEWIRAQGATAEQVTDALADLAAKIGPEAMAGIAEAWPRFVNAVERAADLCRSGDAGADEAIEATRATWQTVHDQAVDRLSGLIDVAARLLGESAVPRLWDHLMNEWYDLHCARYDVRNQRWPISINQLMIAIVDGFHAHLSGADRQGDIEMIEEADRIGFRFAPCGSGGRSLDPRITDGKPRAGAPYEFAVTTQAHDWAWNKIGICSYCVHCCLLNEVVPIDRLGYPTRVIDAPTWPASTTDASCTWWIYRDPSLVPDSVYHRVGRDPARRPSPIRGDGDG</sequence>
<reference evidence="2" key="1">
    <citation type="journal article" date="2019" name="Int. J. Syst. Evol. Microbiol.">
        <title>The Global Catalogue of Microorganisms (GCM) 10K type strain sequencing project: providing services to taxonomists for standard genome sequencing and annotation.</title>
        <authorList>
            <consortium name="The Broad Institute Genomics Platform"/>
            <consortium name="The Broad Institute Genome Sequencing Center for Infectious Disease"/>
            <person name="Wu L."/>
            <person name="Ma J."/>
        </authorList>
    </citation>
    <scope>NUCLEOTIDE SEQUENCE [LARGE SCALE GENOMIC DNA]</scope>
    <source>
        <strain evidence="2">CCM 8391</strain>
    </source>
</reference>
<protein>
    <submittedName>
        <fullName evidence="1">Uncharacterized protein</fullName>
    </submittedName>
</protein>
<dbReference type="RefSeq" id="WP_379583684.1">
    <property type="nucleotide sequence ID" value="NZ_JBHSQW010000011.1"/>
</dbReference>
<dbReference type="EMBL" id="JBHSQW010000011">
    <property type="protein sequence ID" value="MFC5993769.1"/>
    <property type="molecule type" value="Genomic_DNA"/>
</dbReference>
<gene>
    <name evidence="1" type="ORF">ACFQE5_06020</name>
</gene>
<organism evidence="1 2">
    <name type="scientific">Pseudonocardia hispaniensis</name>
    <dbReference type="NCBI Taxonomy" id="904933"/>
    <lineage>
        <taxon>Bacteria</taxon>
        <taxon>Bacillati</taxon>
        <taxon>Actinomycetota</taxon>
        <taxon>Actinomycetes</taxon>
        <taxon>Pseudonocardiales</taxon>
        <taxon>Pseudonocardiaceae</taxon>
        <taxon>Pseudonocardia</taxon>
    </lineage>
</organism>
<comment type="caution">
    <text evidence="1">The sequence shown here is derived from an EMBL/GenBank/DDBJ whole genome shotgun (WGS) entry which is preliminary data.</text>
</comment>
<accession>A0ABW1IZG0</accession>
<evidence type="ECO:0000313" key="2">
    <source>
        <dbReference type="Proteomes" id="UP001596302"/>
    </source>
</evidence>
<name>A0ABW1IZG0_9PSEU</name>
<evidence type="ECO:0000313" key="1">
    <source>
        <dbReference type="EMBL" id="MFC5993769.1"/>
    </source>
</evidence>